<proteinExistence type="predicted"/>
<dbReference type="RefSeq" id="WP_013687757.1">
    <property type="nucleotide sequence ID" value="NC_015321.1"/>
</dbReference>
<dbReference type="SUPFAM" id="SSF51905">
    <property type="entry name" value="FAD/NAD(P)-binding domain"/>
    <property type="match status" value="1"/>
</dbReference>
<reference evidence="1 2" key="1">
    <citation type="journal article" date="2011" name="Stand. Genomic Sci.">
        <title>Complete genome sequence of the gliding freshwater bacterium Fluviicola taffensis type strain (RW262).</title>
        <authorList>
            <person name="Woyke T."/>
            <person name="Chertkov O."/>
            <person name="Lapidus A."/>
            <person name="Nolan M."/>
            <person name="Lucas S."/>
            <person name="Del Rio T.G."/>
            <person name="Tice H."/>
            <person name="Cheng J.F."/>
            <person name="Tapia R."/>
            <person name="Han C."/>
            <person name="Goodwin L."/>
            <person name="Pitluck S."/>
            <person name="Liolios K."/>
            <person name="Pagani I."/>
            <person name="Ivanova N."/>
            <person name="Huntemann M."/>
            <person name="Mavromatis K."/>
            <person name="Mikhailova N."/>
            <person name="Pati A."/>
            <person name="Chen A."/>
            <person name="Palaniappan K."/>
            <person name="Land M."/>
            <person name="Hauser L."/>
            <person name="Brambilla E.M."/>
            <person name="Rohde M."/>
            <person name="Mwirichia R."/>
            <person name="Sikorski J."/>
            <person name="Tindall B.J."/>
            <person name="Goker M."/>
            <person name="Bristow J."/>
            <person name="Eisen J.A."/>
            <person name="Markowitz V."/>
            <person name="Hugenholtz P."/>
            <person name="Klenk H.P."/>
            <person name="Kyrpides N.C."/>
        </authorList>
    </citation>
    <scope>NUCLEOTIDE SEQUENCE [LARGE SCALE GENOMIC DNA]</scope>
    <source>
        <strain evidence="2">DSM 16823 / RW262 / RW262</strain>
    </source>
</reference>
<reference evidence="2" key="2">
    <citation type="submission" date="2011-02" db="EMBL/GenBank/DDBJ databases">
        <title>The complete genome of Fluviicola taffensis DSM 16823.</title>
        <authorList>
            <consortium name="US DOE Joint Genome Institute (JGI-PGF)"/>
            <person name="Lucas S."/>
            <person name="Copeland A."/>
            <person name="Lapidus A."/>
            <person name="Bruce D."/>
            <person name="Goodwin L."/>
            <person name="Pitluck S."/>
            <person name="Kyrpides N."/>
            <person name="Mavromatis K."/>
            <person name="Ivanova N."/>
            <person name="Mikhailova N."/>
            <person name="Pagani I."/>
            <person name="Chertkov O."/>
            <person name="Detter J.C."/>
            <person name="Han C."/>
            <person name="Tapia R."/>
            <person name="Land M."/>
            <person name="Hauser L."/>
            <person name="Markowitz V."/>
            <person name="Cheng J.-F."/>
            <person name="Hugenholtz P."/>
            <person name="Woyke T."/>
            <person name="Wu D."/>
            <person name="Tindall B."/>
            <person name="Pomrenke H.G."/>
            <person name="Brambilla E."/>
            <person name="Klenk H.-P."/>
            <person name="Eisen J.A."/>
        </authorList>
    </citation>
    <scope>NUCLEOTIDE SEQUENCE [LARGE SCALE GENOMIC DNA]</scope>
    <source>
        <strain evidence="2">DSM 16823 / RW262 / RW262</strain>
    </source>
</reference>
<accession>F2IJB9</accession>
<evidence type="ECO:0000313" key="2">
    <source>
        <dbReference type="Proteomes" id="UP000007463"/>
    </source>
</evidence>
<dbReference type="OrthoDB" id="9805710at2"/>
<dbReference type="InterPro" id="IPR015904">
    <property type="entry name" value="Sulphide_quinone_reductase"/>
</dbReference>
<dbReference type="GO" id="GO:0070224">
    <property type="term" value="F:sulfide:quinone oxidoreductase activity"/>
    <property type="evidence" value="ECO:0007669"/>
    <property type="project" value="TreeGrafter"/>
</dbReference>
<keyword evidence="2" id="KW-1185">Reference proteome</keyword>
<dbReference type="EMBL" id="CP002542">
    <property type="protein sequence ID" value="AEA44989.1"/>
    <property type="molecule type" value="Genomic_DNA"/>
</dbReference>
<dbReference type="HOGENOM" id="CLU_205692_0_0_10"/>
<dbReference type="KEGG" id="fte:Fluta_3010"/>
<dbReference type="Proteomes" id="UP000007463">
    <property type="component" value="Chromosome"/>
</dbReference>
<dbReference type="PANTHER" id="PTHR10632:SF2">
    <property type="entry name" value="SULFIDE:QUINONE OXIDOREDUCTASE, MITOCHONDRIAL"/>
    <property type="match status" value="1"/>
</dbReference>
<evidence type="ECO:0000313" key="1">
    <source>
        <dbReference type="EMBL" id="AEA44989.1"/>
    </source>
</evidence>
<name>F2IJB9_FLUTR</name>
<dbReference type="GO" id="GO:0070221">
    <property type="term" value="P:sulfide oxidation, using sulfide:quinone oxidoreductase"/>
    <property type="evidence" value="ECO:0007669"/>
    <property type="project" value="TreeGrafter"/>
</dbReference>
<sequence length="53" mass="5872">MEKHYQIIIVGGGNAGLSVASQLLLKRKGLNIGIIELSENHYYQPAWTLGTKF</sequence>
<protein>
    <submittedName>
        <fullName evidence="1">Putative oxidoreductase</fullName>
    </submittedName>
</protein>
<organism evidence="1 2">
    <name type="scientific">Fluviicola taffensis (strain DSM 16823 / NCIMB 13979 / RW262)</name>
    <dbReference type="NCBI Taxonomy" id="755732"/>
    <lineage>
        <taxon>Bacteria</taxon>
        <taxon>Pseudomonadati</taxon>
        <taxon>Bacteroidota</taxon>
        <taxon>Flavobacteriia</taxon>
        <taxon>Flavobacteriales</taxon>
        <taxon>Crocinitomicaceae</taxon>
        <taxon>Fluviicola</taxon>
    </lineage>
</organism>
<dbReference type="PANTHER" id="PTHR10632">
    <property type="entry name" value="SULFIDE:QUINONE OXIDOREDUCTASE"/>
    <property type="match status" value="1"/>
</dbReference>
<dbReference type="Gene3D" id="3.50.50.60">
    <property type="entry name" value="FAD/NAD(P)-binding domain"/>
    <property type="match status" value="1"/>
</dbReference>
<dbReference type="STRING" id="755732.Fluta_3010"/>
<dbReference type="AlphaFoldDB" id="F2IJB9"/>
<dbReference type="InterPro" id="IPR036188">
    <property type="entry name" value="FAD/NAD-bd_sf"/>
</dbReference>
<dbReference type="Pfam" id="PF05834">
    <property type="entry name" value="Lycopene_cycl"/>
    <property type="match status" value="1"/>
</dbReference>
<dbReference type="GO" id="GO:0071949">
    <property type="term" value="F:FAD binding"/>
    <property type="evidence" value="ECO:0007669"/>
    <property type="project" value="TreeGrafter"/>
</dbReference>
<dbReference type="eggNOG" id="COG0446">
    <property type="taxonomic scope" value="Bacteria"/>
</dbReference>
<gene>
    <name evidence="1" type="ordered locus">Fluta_3010</name>
</gene>